<protein>
    <submittedName>
        <fullName evidence="4">Uncharacterized protein</fullName>
    </submittedName>
</protein>
<evidence type="ECO:0000313" key="5">
    <source>
        <dbReference type="Proteomes" id="UP000823603"/>
    </source>
</evidence>
<reference evidence="4" key="1">
    <citation type="submission" date="2020-10" db="EMBL/GenBank/DDBJ databases">
        <authorList>
            <person name="Gilroy R."/>
        </authorList>
    </citation>
    <scope>NUCLEOTIDE SEQUENCE</scope>
    <source>
        <strain evidence="4">B2-22910</strain>
    </source>
</reference>
<dbReference type="InterPro" id="IPR025875">
    <property type="entry name" value="Leu-rich_rpt_4"/>
</dbReference>
<comment type="caution">
    <text evidence="4">The sequence shown here is derived from an EMBL/GenBank/DDBJ whole genome shotgun (WGS) entry which is preliminary data.</text>
</comment>
<dbReference type="InterPro" id="IPR032675">
    <property type="entry name" value="LRR_dom_sf"/>
</dbReference>
<dbReference type="SUPFAM" id="SSF52075">
    <property type="entry name" value="Outer arm dynein light chain 1"/>
    <property type="match status" value="1"/>
</dbReference>
<dbReference type="InterPro" id="IPR052574">
    <property type="entry name" value="CDIRP"/>
</dbReference>
<name>A0A9D9IH87_9BACT</name>
<dbReference type="PANTHER" id="PTHR47566">
    <property type="match status" value="1"/>
</dbReference>
<organism evidence="4 5">
    <name type="scientific">Candidatus Cryptobacteroides faecavium</name>
    <dbReference type="NCBI Taxonomy" id="2840762"/>
    <lineage>
        <taxon>Bacteria</taxon>
        <taxon>Pseudomonadati</taxon>
        <taxon>Bacteroidota</taxon>
        <taxon>Bacteroidia</taxon>
        <taxon>Bacteroidales</taxon>
        <taxon>Candidatus Cryptobacteroides</taxon>
    </lineage>
</organism>
<keyword evidence="3" id="KW-0732">Signal</keyword>
<gene>
    <name evidence="4" type="ORF">IAB82_06745</name>
</gene>
<feature type="chain" id="PRO_5038428296" evidence="3">
    <location>
        <begin position="18"/>
        <end position="170"/>
    </location>
</feature>
<dbReference type="Proteomes" id="UP000823603">
    <property type="component" value="Unassembled WGS sequence"/>
</dbReference>
<keyword evidence="1" id="KW-0433">Leucine-rich repeat</keyword>
<feature type="signal peptide" evidence="3">
    <location>
        <begin position="1"/>
        <end position="17"/>
    </location>
</feature>
<dbReference type="EMBL" id="JADIMB010000098">
    <property type="protein sequence ID" value="MBO8471474.1"/>
    <property type="molecule type" value="Genomic_DNA"/>
</dbReference>
<evidence type="ECO:0000256" key="2">
    <source>
        <dbReference type="ARBA" id="ARBA00022737"/>
    </source>
</evidence>
<accession>A0A9D9IH87</accession>
<dbReference type="PANTHER" id="PTHR47566:SF1">
    <property type="entry name" value="PROTEIN NUD1"/>
    <property type="match status" value="1"/>
</dbReference>
<evidence type="ECO:0000256" key="3">
    <source>
        <dbReference type="SAM" id="SignalP"/>
    </source>
</evidence>
<evidence type="ECO:0000313" key="4">
    <source>
        <dbReference type="EMBL" id="MBO8471474.1"/>
    </source>
</evidence>
<dbReference type="GO" id="GO:0035591">
    <property type="term" value="F:signaling adaptor activity"/>
    <property type="evidence" value="ECO:0007669"/>
    <property type="project" value="TreeGrafter"/>
</dbReference>
<proteinExistence type="predicted"/>
<keyword evidence="2" id="KW-0677">Repeat</keyword>
<sequence length="170" mass="19646">MKKILLFALPLMVMCFASCEKKWTDDSPIIQFKDPKFLEGLLSNKSNKLDKNGDGQISEKEASVVTDVYVATNDIRNMDEIKYFTALTSLQCYSNQLTSLDLSKNTALRYLDCSYNQLTELDLSNNTYLLELYCTKNPLQKIILFQKNIIPYSYIDRIIEQYGDIIEYAE</sequence>
<reference evidence="4" key="2">
    <citation type="journal article" date="2021" name="PeerJ">
        <title>Extensive microbial diversity within the chicken gut microbiome revealed by metagenomics and culture.</title>
        <authorList>
            <person name="Gilroy R."/>
            <person name="Ravi A."/>
            <person name="Getino M."/>
            <person name="Pursley I."/>
            <person name="Horton D.L."/>
            <person name="Alikhan N.F."/>
            <person name="Baker D."/>
            <person name="Gharbi K."/>
            <person name="Hall N."/>
            <person name="Watson M."/>
            <person name="Adriaenssens E.M."/>
            <person name="Foster-Nyarko E."/>
            <person name="Jarju S."/>
            <person name="Secka A."/>
            <person name="Antonio M."/>
            <person name="Oren A."/>
            <person name="Chaudhuri R.R."/>
            <person name="La Ragione R."/>
            <person name="Hildebrand F."/>
            <person name="Pallen M.J."/>
        </authorList>
    </citation>
    <scope>NUCLEOTIDE SEQUENCE</scope>
    <source>
        <strain evidence="4">B2-22910</strain>
    </source>
</reference>
<dbReference type="Pfam" id="PF12799">
    <property type="entry name" value="LRR_4"/>
    <property type="match status" value="1"/>
</dbReference>
<evidence type="ECO:0000256" key="1">
    <source>
        <dbReference type="ARBA" id="ARBA00022614"/>
    </source>
</evidence>
<dbReference type="AlphaFoldDB" id="A0A9D9IH87"/>
<dbReference type="Gene3D" id="3.80.10.10">
    <property type="entry name" value="Ribonuclease Inhibitor"/>
    <property type="match status" value="1"/>
</dbReference>